<dbReference type="Pfam" id="PF01554">
    <property type="entry name" value="MatE"/>
    <property type="match status" value="2"/>
</dbReference>
<dbReference type="PIRSF" id="PIRSF006603">
    <property type="entry name" value="DinF"/>
    <property type="match status" value="1"/>
</dbReference>
<feature type="transmembrane region" description="Helical" evidence="13">
    <location>
        <begin position="163"/>
        <end position="188"/>
    </location>
</feature>
<dbReference type="GO" id="GO:0005886">
    <property type="term" value="C:plasma membrane"/>
    <property type="evidence" value="ECO:0007669"/>
    <property type="project" value="UniProtKB-SubCell"/>
</dbReference>
<evidence type="ECO:0000256" key="2">
    <source>
        <dbReference type="ARBA" id="ARBA00004651"/>
    </source>
</evidence>
<proteinExistence type="inferred from homology"/>
<keyword evidence="9 13" id="KW-1133">Transmembrane helix</keyword>
<keyword evidence="5" id="KW-0813">Transport</keyword>
<sequence>MLQNMTEGAPLKLIIPFMVPLLIGNVFQQLYNIADIIIVGRTIGVNALAAVGAVSPLFMLTMVLTIGLSNGFTVVTGQRYGAQDMQGMRRSIATCVVLSLFFVLLIMGIMHLVIDPMLVMMNIPPELMEDAYAYVMIIVDGLLAMMAYNLLSGIMRSLGDSKTPLYFLIISSIVNIILALVFIISFGWGVPGSAFALVIAQAFSVVLCVIYIYKRFPQLHIHRSDFNLDWPELWAHLRMGLPMAVQFSVLGLGIIILQSVCNKFGSDQIAGFTTAMRVEQLALQPMISFGIAMAVFTAQNFGARRFDRIRDAVHRCSLLTLAFSLFAAVVVFAFGEEVIGIFLDNPSPTVMQAAHLYIMYTVPVYFFLSQIFIYRNACQGMGVSMIPMLSGVVELIMRSIAAIYLSVPFGYEGICMAEPIAWISCAVFVFAAYHYFVRLLEKKYTPVN</sequence>
<feature type="transmembrane region" description="Helical" evidence="13">
    <location>
        <begin position="43"/>
        <end position="70"/>
    </location>
</feature>
<evidence type="ECO:0000256" key="1">
    <source>
        <dbReference type="ARBA" id="ARBA00003408"/>
    </source>
</evidence>
<keyword evidence="6" id="KW-0050">Antiport</keyword>
<evidence type="ECO:0000256" key="13">
    <source>
        <dbReference type="SAM" id="Phobius"/>
    </source>
</evidence>
<keyword evidence="11 13" id="KW-0472">Membrane</keyword>
<dbReference type="Proteomes" id="UP000186777">
    <property type="component" value="Unassembled WGS sequence"/>
</dbReference>
<comment type="similarity">
    <text evidence="3">Belongs to the multi antimicrobial extrusion (MATE) (TC 2.A.66.1) family.</text>
</comment>
<keyword evidence="7" id="KW-1003">Cell membrane</keyword>
<feature type="transmembrane region" description="Helical" evidence="13">
    <location>
        <begin position="91"/>
        <end position="111"/>
    </location>
</feature>
<dbReference type="PANTHER" id="PTHR43298">
    <property type="entry name" value="MULTIDRUG RESISTANCE PROTEIN NORM-RELATED"/>
    <property type="match status" value="1"/>
</dbReference>
<dbReference type="InterPro" id="IPR050222">
    <property type="entry name" value="MATE_MdtK"/>
</dbReference>
<feature type="transmembrane region" description="Helical" evidence="13">
    <location>
        <begin position="12"/>
        <end position="31"/>
    </location>
</feature>
<feature type="transmembrane region" description="Helical" evidence="13">
    <location>
        <begin position="194"/>
        <end position="213"/>
    </location>
</feature>
<evidence type="ECO:0000313" key="14">
    <source>
        <dbReference type="EMBL" id="OLA39582.1"/>
    </source>
</evidence>
<evidence type="ECO:0000256" key="12">
    <source>
        <dbReference type="ARBA" id="ARBA00031636"/>
    </source>
</evidence>
<gene>
    <name evidence="14" type="ORF">BHW43_01480</name>
</gene>
<dbReference type="RefSeq" id="WP_303679230.1">
    <property type="nucleotide sequence ID" value="NZ_MNTG01000001.1"/>
</dbReference>
<evidence type="ECO:0000256" key="9">
    <source>
        <dbReference type="ARBA" id="ARBA00022989"/>
    </source>
</evidence>
<evidence type="ECO:0000256" key="8">
    <source>
        <dbReference type="ARBA" id="ARBA00022692"/>
    </source>
</evidence>
<feature type="transmembrane region" description="Helical" evidence="13">
    <location>
        <begin position="281"/>
        <end position="301"/>
    </location>
</feature>
<feature type="transmembrane region" description="Helical" evidence="13">
    <location>
        <begin position="241"/>
        <end position="261"/>
    </location>
</feature>
<dbReference type="CDD" id="cd13138">
    <property type="entry name" value="MATE_yoeA_like"/>
    <property type="match status" value="1"/>
</dbReference>
<dbReference type="AlphaFoldDB" id="A0A1Q6RB39"/>
<comment type="caution">
    <text evidence="14">The sequence shown here is derived from an EMBL/GenBank/DDBJ whole genome shotgun (WGS) entry which is preliminary data.</text>
</comment>
<evidence type="ECO:0000256" key="10">
    <source>
        <dbReference type="ARBA" id="ARBA00023065"/>
    </source>
</evidence>
<feature type="transmembrane region" description="Helical" evidence="13">
    <location>
        <begin position="386"/>
        <end position="407"/>
    </location>
</feature>
<reference evidence="14 15" key="1">
    <citation type="journal article" date="2016" name="Nat. Biotechnol.">
        <title>Measurement of bacterial replication rates in microbial communities.</title>
        <authorList>
            <person name="Brown C.T."/>
            <person name="Olm M.R."/>
            <person name="Thomas B.C."/>
            <person name="Banfield J.F."/>
        </authorList>
    </citation>
    <scope>NUCLEOTIDE SEQUENCE [LARGE SCALE GENOMIC DNA]</scope>
    <source>
        <strain evidence="14">46_33</strain>
    </source>
</reference>
<name>A0A1Q6RB39_9FIRM</name>
<dbReference type="GO" id="GO:0015297">
    <property type="term" value="F:antiporter activity"/>
    <property type="evidence" value="ECO:0007669"/>
    <property type="project" value="UniProtKB-KW"/>
</dbReference>
<evidence type="ECO:0000256" key="5">
    <source>
        <dbReference type="ARBA" id="ARBA00022448"/>
    </source>
</evidence>
<dbReference type="EMBL" id="MNTG01000001">
    <property type="protein sequence ID" value="OLA39582.1"/>
    <property type="molecule type" value="Genomic_DNA"/>
</dbReference>
<evidence type="ECO:0000256" key="6">
    <source>
        <dbReference type="ARBA" id="ARBA00022449"/>
    </source>
</evidence>
<evidence type="ECO:0000256" key="3">
    <source>
        <dbReference type="ARBA" id="ARBA00010199"/>
    </source>
</evidence>
<dbReference type="InterPro" id="IPR048279">
    <property type="entry name" value="MdtK-like"/>
</dbReference>
<keyword evidence="10" id="KW-0406">Ion transport</keyword>
<evidence type="ECO:0000313" key="15">
    <source>
        <dbReference type="Proteomes" id="UP000186777"/>
    </source>
</evidence>
<feature type="transmembrane region" description="Helical" evidence="13">
    <location>
        <begin position="354"/>
        <end position="374"/>
    </location>
</feature>
<dbReference type="InterPro" id="IPR002528">
    <property type="entry name" value="MATE_fam"/>
</dbReference>
<keyword evidence="8 13" id="KW-0812">Transmembrane</keyword>
<comment type="function">
    <text evidence="1">Multidrug efflux pump.</text>
</comment>
<feature type="transmembrane region" description="Helical" evidence="13">
    <location>
        <begin position="313"/>
        <end position="334"/>
    </location>
</feature>
<protein>
    <recommendedName>
        <fullName evidence="4">Probable multidrug resistance protein NorM</fullName>
    </recommendedName>
    <alternativeName>
        <fullName evidence="12">Multidrug-efflux transporter</fullName>
    </alternativeName>
</protein>
<accession>A0A1Q6RB39</accession>
<dbReference type="GO" id="GO:0042910">
    <property type="term" value="F:xenobiotic transmembrane transporter activity"/>
    <property type="evidence" value="ECO:0007669"/>
    <property type="project" value="InterPro"/>
</dbReference>
<comment type="subcellular location">
    <subcellularLocation>
        <location evidence="2">Cell membrane</location>
        <topology evidence="2">Multi-pass membrane protein</topology>
    </subcellularLocation>
</comment>
<feature type="transmembrane region" description="Helical" evidence="13">
    <location>
        <begin position="419"/>
        <end position="436"/>
    </location>
</feature>
<organism evidence="14 15">
    <name type="scientific">Phascolarctobacterium succinatutens</name>
    <dbReference type="NCBI Taxonomy" id="626940"/>
    <lineage>
        <taxon>Bacteria</taxon>
        <taxon>Bacillati</taxon>
        <taxon>Bacillota</taxon>
        <taxon>Negativicutes</taxon>
        <taxon>Acidaminococcales</taxon>
        <taxon>Acidaminococcaceae</taxon>
        <taxon>Phascolarctobacterium</taxon>
    </lineage>
</organism>
<dbReference type="NCBIfam" id="TIGR00797">
    <property type="entry name" value="matE"/>
    <property type="match status" value="1"/>
</dbReference>
<evidence type="ECO:0000256" key="7">
    <source>
        <dbReference type="ARBA" id="ARBA00022475"/>
    </source>
</evidence>
<dbReference type="STRING" id="626940.BHW43_01480"/>
<feature type="transmembrane region" description="Helical" evidence="13">
    <location>
        <begin position="131"/>
        <end position="151"/>
    </location>
</feature>
<dbReference type="GO" id="GO:0006811">
    <property type="term" value="P:monoatomic ion transport"/>
    <property type="evidence" value="ECO:0007669"/>
    <property type="project" value="UniProtKB-KW"/>
</dbReference>
<dbReference type="PANTHER" id="PTHR43298:SF2">
    <property type="entry name" value="FMN_FAD EXPORTER YEEO-RELATED"/>
    <property type="match status" value="1"/>
</dbReference>
<evidence type="ECO:0000256" key="11">
    <source>
        <dbReference type="ARBA" id="ARBA00023136"/>
    </source>
</evidence>
<evidence type="ECO:0000256" key="4">
    <source>
        <dbReference type="ARBA" id="ARBA00020268"/>
    </source>
</evidence>